<dbReference type="Proteomes" id="UP001500642">
    <property type="component" value="Unassembled WGS sequence"/>
</dbReference>
<reference evidence="3" key="1">
    <citation type="journal article" date="2019" name="Int. J. Syst. Evol. Microbiol.">
        <title>The Global Catalogue of Microorganisms (GCM) 10K type strain sequencing project: providing services to taxonomists for standard genome sequencing and annotation.</title>
        <authorList>
            <consortium name="The Broad Institute Genomics Platform"/>
            <consortium name="The Broad Institute Genome Sequencing Center for Infectious Disease"/>
            <person name="Wu L."/>
            <person name="Ma J."/>
        </authorList>
    </citation>
    <scope>NUCLEOTIDE SEQUENCE [LARGE SCALE GENOMIC DNA]</scope>
    <source>
        <strain evidence="3">JCM 17808</strain>
    </source>
</reference>
<evidence type="ECO:0000313" key="2">
    <source>
        <dbReference type="EMBL" id="GAA4382492.1"/>
    </source>
</evidence>
<gene>
    <name evidence="2" type="ORF">GCM10023167_00990</name>
</gene>
<keyword evidence="1" id="KW-0472">Membrane</keyword>
<comment type="caution">
    <text evidence="2">The sequence shown here is derived from an EMBL/GenBank/DDBJ whole genome shotgun (WGS) entry which is preliminary data.</text>
</comment>
<evidence type="ECO:0000313" key="3">
    <source>
        <dbReference type="Proteomes" id="UP001500642"/>
    </source>
</evidence>
<keyword evidence="3" id="KW-1185">Reference proteome</keyword>
<dbReference type="RefSeq" id="WP_175406846.1">
    <property type="nucleotide sequence ID" value="NZ_BAABGL010000002.1"/>
</dbReference>
<feature type="transmembrane region" description="Helical" evidence="1">
    <location>
        <begin position="13"/>
        <end position="36"/>
    </location>
</feature>
<proteinExistence type="predicted"/>
<dbReference type="EMBL" id="BAABGL010000002">
    <property type="protein sequence ID" value="GAA4382492.1"/>
    <property type="molecule type" value="Genomic_DNA"/>
</dbReference>
<organism evidence="2 3">
    <name type="scientific">Brevibacterium pityocampae</name>
    <dbReference type="NCBI Taxonomy" id="506594"/>
    <lineage>
        <taxon>Bacteria</taxon>
        <taxon>Bacillati</taxon>
        <taxon>Actinomycetota</taxon>
        <taxon>Actinomycetes</taxon>
        <taxon>Micrococcales</taxon>
        <taxon>Brevibacteriaceae</taxon>
        <taxon>Brevibacterium</taxon>
    </lineage>
</organism>
<name>A0ABP8J006_9MICO</name>
<evidence type="ECO:0008006" key="4">
    <source>
        <dbReference type="Google" id="ProtNLM"/>
    </source>
</evidence>
<accession>A0ABP8J006</accession>
<keyword evidence="1" id="KW-0812">Transmembrane</keyword>
<keyword evidence="1" id="KW-1133">Transmembrane helix</keyword>
<protein>
    <recommendedName>
        <fullName evidence="4">DUF4175 domain-containing protein</fullName>
    </recommendedName>
</protein>
<evidence type="ECO:0000256" key="1">
    <source>
        <dbReference type="SAM" id="Phobius"/>
    </source>
</evidence>
<sequence>MYGLIWRALPGPWAVKLLLSLLLIAAVVYLLMEYVFPVVAPYMPFNEATVTEDGGGA</sequence>